<dbReference type="GO" id="GO:0005921">
    <property type="term" value="C:gap junction"/>
    <property type="evidence" value="ECO:0007669"/>
    <property type="project" value="UniProtKB-SubCell"/>
</dbReference>
<reference evidence="14" key="1">
    <citation type="submission" date="2021-01" db="EMBL/GenBank/DDBJ databases">
        <title>Caligus Genome Assembly.</title>
        <authorList>
            <person name="Gallardo-Escarate C."/>
        </authorList>
    </citation>
    <scope>NUCLEOTIDE SEQUENCE [LARGE SCALE GENOMIC DNA]</scope>
</reference>
<keyword evidence="3 12" id="KW-0813">Transport</keyword>
<evidence type="ECO:0000256" key="9">
    <source>
        <dbReference type="ARBA" id="ARBA00023065"/>
    </source>
</evidence>
<evidence type="ECO:0000256" key="2">
    <source>
        <dbReference type="ARBA" id="ARBA00004651"/>
    </source>
</evidence>
<comment type="caution">
    <text evidence="12">Lacks conserved residue(s) required for the propagation of feature annotation.</text>
</comment>
<feature type="transmembrane region" description="Helical" evidence="12">
    <location>
        <begin position="26"/>
        <end position="51"/>
    </location>
</feature>
<dbReference type="EMBL" id="CP045903">
    <property type="protein sequence ID" value="QQP39189.1"/>
    <property type="molecule type" value="Genomic_DNA"/>
</dbReference>
<protein>
    <recommendedName>
        <fullName evidence="12">Innexin</fullName>
    </recommendedName>
</protein>
<keyword evidence="5 12" id="KW-0812">Transmembrane</keyword>
<keyword evidence="6" id="KW-0303">Gap junction</keyword>
<evidence type="ECO:0000256" key="4">
    <source>
        <dbReference type="ARBA" id="ARBA00022475"/>
    </source>
</evidence>
<sequence>GTPERYAALCILPVNVFNEKVFVFMWFWFILLIAAGLLYLLWTVITVACSLPRIFILRFSVSSSHASYAFERLVQMTDFGDWFLLRLLQRNMDSTSFSLLMDELAEQMTAKPFQNFEYPSFSPLRKLPKPFI</sequence>
<dbReference type="PANTHER" id="PTHR11893">
    <property type="entry name" value="INNEXIN"/>
    <property type="match status" value="1"/>
</dbReference>
<evidence type="ECO:0000313" key="14">
    <source>
        <dbReference type="Proteomes" id="UP000595437"/>
    </source>
</evidence>
<feature type="non-terminal residue" evidence="13">
    <location>
        <position position="1"/>
    </location>
</feature>
<dbReference type="Proteomes" id="UP000595437">
    <property type="component" value="Chromosome 14"/>
</dbReference>
<keyword evidence="14" id="KW-1185">Reference proteome</keyword>
<evidence type="ECO:0000256" key="7">
    <source>
        <dbReference type="ARBA" id="ARBA00022949"/>
    </source>
</evidence>
<dbReference type="OrthoDB" id="6373638at2759"/>
<evidence type="ECO:0000256" key="1">
    <source>
        <dbReference type="ARBA" id="ARBA00004610"/>
    </source>
</evidence>
<evidence type="ECO:0000256" key="11">
    <source>
        <dbReference type="ARBA" id="ARBA00023303"/>
    </source>
</evidence>
<gene>
    <name evidence="12" type="primary">inx</name>
    <name evidence="13" type="ORF">FKW44_019987</name>
</gene>
<proteinExistence type="inferred from homology"/>
<dbReference type="PANTHER" id="PTHR11893:SF36">
    <property type="entry name" value="INNEXIN-5"/>
    <property type="match status" value="1"/>
</dbReference>
<accession>A0A7T8JYJ9</accession>
<dbReference type="GO" id="GO:0005886">
    <property type="term" value="C:plasma membrane"/>
    <property type="evidence" value="ECO:0007669"/>
    <property type="project" value="UniProtKB-SubCell"/>
</dbReference>
<dbReference type="PROSITE" id="PS51013">
    <property type="entry name" value="PANNEXIN"/>
    <property type="match status" value="1"/>
</dbReference>
<organism evidence="13 14">
    <name type="scientific">Caligus rogercresseyi</name>
    <name type="common">Sea louse</name>
    <dbReference type="NCBI Taxonomy" id="217165"/>
    <lineage>
        <taxon>Eukaryota</taxon>
        <taxon>Metazoa</taxon>
        <taxon>Ecdysozoa</taxon>
        <taxon>Arthropoda</taxon>
        <taxon>Crustacea</taxon>
        <taxon>Multicrustacea</taxon>
        <taxon>Hexanauplia</taxon>
        <taxon>Copepoda</taxon>
        <taxon>Siphonostomatoida</taxon>
        <taxon>Caligidae</taxon>
        <taxon>Caligus</taxon>
    </lineage>
</organism>
<dbReference type="InterPro" id="IPR000990">
    <property type="entry name" value="Innexin"/>
</dbReference>
<evidence type="ECO:0000256" key="12">
    <source>
        <dbReference type="RuleBase" id="RU010713"/>
    </source>
</evidence>
<evidence type="ECO:0000313" key="13">
    <source>
        <dbReference type="EMBL" id="QQP39189.1"/>
    </source>
</evidence>
<comment type="function">
    <text evidence="12">Structural component of the gap junctions.</text>
</comment>
<evidence type="ECO:0000256" key="10">
    <source>
        <dbReference type="ARBA" id="ARBA00023136"/>
    </source>
</evidence>
<keyword evidence="7" id="KW-0965">Cell junction</keyword>
<comment type="subcellular location">
    <subcellularLocation>
        <location evidence="1">Cell junction</location>
        <location evidence="1">Gap junction</location>
    </subcellularLocation>
    <subcellularLocation>
        <location evidence="2 12">Cell membrane</location>
        <topology evidence="2 12">Multi-pass membrane protein</topology>
    </subcellularLocation>
</comment>
<evidence type="ECO:0000256" key="5">
    <source>
        <dbReference type="ARBA" id="ARBA00022692"/>
    </source>
</evidence>
<dbReference type="GO" id="GO:0005243">
    <property type="term" value="F:gap junction channel activity"/>
    <property type="evidence" value="ECO:0007669"/>
    <property type="project" value="TreeGrafter"/>
</dbReference>
<keyword evidence="10 12" id="KW-0472">Membrane</keyword>
<comment type="similarity">
    <text evidence="12">Belongs to the pannexin family.</text>
</comment>
<keyword evidence="11 12" id="KW-0407">Ion channel</keyword>
<dbReference type="AlphaFoldDB" id="A0A7T8JYJ9"/>
<evidence type="ECO:0000256" key="3">
    <source>
        <dbReference type="ARBA" id="ARBA00022448"/>
    </source>
</evidence>
<keyword evidence="4" id="KW-1003">Cell membrane</keyword>
<dbReference type="GO" id="GO:0034220">
    <property type="term" value="P:monoatomic ion transmembrane transport"/>
    <property type="evidence" value="ECO:0007669"/>
    <property type="project" value="UniProtKB-KW"/>
</dbReference>
<evidence type="ECO:0000256" key="8">
    <source>
        <dbReference type="ARBA" id="ARBA00022989"/>
    </source>
</evidence>
<keyword evidence="8 12" id="KW-1133">Transmembrane helix</keyword>
<evidence type="ECO:0000256" key="6">
    <source>
        <dbReference type="ARBA" id="ARBA00022868"/>
    </source>
</evidence>
<name>A0A7T8JYJ9_CALRO</name>
<keyword evidence="9 12" id="KW-0406">Ion transport</keyword>
<dbReference type="Pfam" id="PF00876">
    <property type="entry name" value="Innexin"/>
    <property type="match status" value="1"/>
</dbReference>